<feature type="domain" description="Bacterial toxin RNase RnlA/LsoA N-terminal" evidence="2">
    <location>
        <begin position="5"/>
        <end position="89"/>
    </location>
</feature>
<sequence>MSKEFKSLNIKFIDLEQLIKKYCIENYGDKYDIGNLEQNKKNPIQYSIKITADSKIATLNFYKNGDGTVTIQYKVGKNQEISKAIAIYIKSNGIKDDRKSVSLSLDDINEENFNLLIDYIDELNVNVLESASISYGHRYKFKSVEFNDELTLTYYNCKEKILIQGKPLYIYYEVISFLSDCMGFEDVIKSHSQAYNVSLEASEIADEMKEQLEDSYAFLGETLRKVLSPAFVLKKLDIELEDYSSFAYPALRTLEGYLKKILLNNGIEIKKEFNIFTRDKNTKDYYLDIEKCNFNHNKTITCPITKLAVGEIYTYLSKNRHPLFHTSYITDSTTIIENRQHAEVIINETLELIKRTHHSINMSVLC</sequence>
<dbReference type="Gene3D" id="3.30.310.240">
    <property type="entry name" value="Bacterial toxin RNase RnlA/LsoA, N-terminal domain"/>
    <property type="match status" value="1"/>
</dbReference>
<dbReference type="RefSeq" id="WP_057574370.1">
    <property type="nucleotide sequence ID" value="NZ_CDNJ01000022.1"/>
</dbReference>
<reference evidence="3 4" key="1">
    <citation type="submission" date="2014-11" db="EMBL/GenBank/DDBJ databases">
        <authorList>
            <person name="Aslett M.A."/>
            <person name="De Silva N."/>
        </authorList>
    </citation>
    <scope>NUCLEOTIDE SEQUENCE [LARGE SCALE GENOMIC DNA]</scope>
    <source>
        <strain evidence="3 4">ATCC9714</strain>
    </source>
</reference>
<dbReference type="Proteomes" id="UP000032811">
    <property type="component" value="Chromosome 1"/>
</dbReference>
<dbReference type="InterPro" id="IPR040975">
    <property type="entry name" value="HEPN_RnaseLS"/>
</dbReference>
<dbReference type="EMBL" id="LN679998">
    <property type="protein sequence ID" value="CEJ72394.1"/>
    <property type="molecule type" value="Genomic_DNA"/>
</dbReference>
<accession>A0ABM9RKB3</accession>
<feature type="domain" description="Bacterial toxin RNase RnlA/LsoA N-terminal repeated" evidence="1">
    <location>
        <begin position="101"/>
        <end position="180"/>
    </location>
</feature>
<dbReference type="Pfam" id="PF18869">
    <property type="entry name" value="HEPN_RnaseLS"/>
    <property type="match status" value="1"/>
</dbReference>
<dbReference type="Pfam" id="PF19417">
    <property type="entry name" value="RnlA_toxin_N"/>
    <property type="match status" value="1"/>
</dbReference>
<dbReference type="InterPro" id="IPR031845">
    <property type="entry name" value="RnlA_toxin_NRD"/>
</dbReference>
<keyword evidence="4" id="KW-1185">Reference proteome</keyword>
<dbReference type="InterPro" id="IPR045837">
    <property type="entry name" value="RnlA_toxin_N"/>
</dbReference>
<evidence type="ECO:0000313" key="4">
    <source>
        <dbReference type="Proteomes" id="UP000032811"/>
    </source>
</evidence>
<evidence type="ECO:0000313" key="3">
    <source>
        <dbReference type="EMBL" id="CEJ72394.1"/>
    </source>
</evidence>
<dbReference type="Gene3D" id="3.30.160.690">
    <property type="entry name" value="Bacterial toxin RNase RnlA/LsoA, N repeated domain"/>
    <property type="match status" value="1"/>
</dbReference>
<dbReference type="GeneID" id="97536155"/>
<name>A0ABM9RKB3_PARSO</name>
<dbReference type="Gene3D" id="6.10.250.2650">
    <property type="match status" value="1"/>
</dbReference>
<proteinExistence type="predicted"/>
<evidence type="ECO:0000259" key="2">
    <source>
        <dbReference type="Pfam" id="PF19417"/>
    </source>
</evidence>
<gene>
    <name evidence="3" type="ORF">ATCC9714_02821</name>
</gene>
<evidence type="ECO:0000259" key="1">
    <source>
        <dbReference type="Pfam" id="PF15935"/>
    </source>
</evidence>
<protein>
    <recommendedName>
        <fullName evidence="5">Bacterial toxin RNase RnlA/LsoA DBD domain-containing protein</fullName>
    </recommendedName>
</protein>
<dbReference type="Pfam" id="PF15935">
    <property type="entry name" value="RnlA_toxin"/>
    <property type="match status" value="1"/>
</dbReference>
<evidence type="ECO:0008006" key="5">
    <source>
        <dbReference type="Google" id="ProtNLM"/>
    </source>
</evidence>
<organism evidence="3 4">
    <name type="scientific">Paraclostridium sordellii</name>
    <name type="common">Clostridium sordellii</name>
    <dbReference type="NCBI Taxonomy" id="1505"/>
    <lineage>
        <taxon>Bacteria</taxon>
        <taxon>Bacillati</taxon>
        <taxon>Bacillota</taxon>
        <taxon>Clostridia</taxon>
        <taxon>Peptostreptococcales</taxon>
        <taxon>Peptostreptococcaceae</taxon>
        <taxon>Paraclostridium</taxon>
    </lineage>
</organism>